<reference evidence="2" key="1">
    <citation type="submission" date="2018-02" db="EMBL/GenBank/DDBJ databases">
        <authorList>
            <person name="Cohen D.B."/>
            <person name="Kent A.D."/>
        </authorList>
    </citation>
    <scope>NUCLEOTIDE SEQUENCE</scope>
</reference>
<gene>
    <name evidence="2" type="ORF">FSB_LOCUS6266</name>
</gene>
<dbReference type="SUPFAM" id="SSF56219">
    <property type="entry name" value="DNase I-like"/>
    <property type="match status" value="1"/>
</dbReference>
<organism evidence="2">
    <name type="scientific">Fagus sylvatica</name>
    <name type="common">Beechnut</name>
    <dbReference type="NCBI Taxonomy" id="28930"/>
    <lineage>
        <taxon>Eukaryota</taxon>
        <taxon>Viridiplantae</taxon>
        <taxon>Streptophyta</taxon>
        <taxon>Embryophyta</taxon>
        <taxon>Tracheophyta</taxon>
        <taxon>Spermatophyta</taxon>
        <taxon>Magnoliopsida</taxon>
        <taxon>eudicotyledons</taxon>
        <taxon>Gunneridae</taxon>
        <taxon>Pentapetalae</taxon>
        <taxon>rosids</taxon>
        <taxon>fabids</taxon>
        <taxon>Fagales</taxon>
        <taxon>Fagaceae</taxon>
        <taxon>Fagus</taxon>
    </lineage>
</organism>
<dbReference type="Gene3D" id="3.60.10.10">
    <property type="entry name" value="Endonuclease/exonuclease/phosphatase"/>
    <property type="match status" value="1"/>
</dbReference>
<sequence length="844" mass="97242">MLWSNTLDAEVLEFDSRTIAVKVSGDFCSWVMIGFYGPSYQAKRRKAWGNLNALLQSISEPWLCFEDFNIVVDDAEKYGGIQGSSSAPNFLPELLFNLGAVNLGFAGNKFTWWNKRWGKGAIRERLDRAISSPCWRLNFPNAFVIHLGAINSDHAPLLIDTNPTEEFVHRPFRFEAIWSRDPRCGGVIREAWNLKVVGSHAFVLYCKQYHTTTALKIWNRDVFGKCQSKIKELTSKIGNLQTQDMTEKNAKHKAAVQGELNEWLRRNEVLWKQKSRETWLKDGDKNSKFFHLSTIIRRKRNSIDAIKNDEGEWITCKKDIKNHVNPYSQEIKAMIFDMNNLKAPGPDGLPTLFYKRYWNVVGTTVTDAVQSFFSSGRLLKETVLNNFGFHDTFVNWVMQCVITVSFSVLINGGKSKHFTPTRGLRQGDPLSPYLFILCQEVLSRIIDREHAAGKINGVAMNRGGTDFTHVMFADDIMLFAKASNREVMSLNSCLEKYCSWSGQLINKGKSGVIFSNSVLLNQKRRLKNLLQMKKVPDNANYLGAPLFSSRSRSKDFKYLQDKLEARLKGWRSKCLSWAGRCTLIKTVAQAIPTYTFSTFDVPNVICDKLDAATRRFWWNPKKENGRFLAWKSWDHLCKSKINGGLGFRKAKKYNEALMEKLTWMMASKRVSPCMEALRSKYKVTDTWLREEPRKYVLHTWKAVERLKHLITKGACFLVCDGSLIDVWKDLWIPWLSNFLLKPNASYNDPTSMKVSYLIDSTFRCWIDTKLSDMFDEETIMAIKKIPIPASQATEKLVWILDSKGNFSVKSVFNTNQQPLVEDDDGLWKKLWKLKIHERYKVLVW</sequence>
<dbReference type="PANTHER" id="PTHR33116:SF86">
    <property type="entry name" value="REVERSE TRANSCRIPTASE DOMAIN-CONTAINING PROTEIN"/>
    <property type="match status" value="1"/>
</dbReference>
<dbReference type="PANTHER" id="PTHR33116">
    <property type="entry name" value="REVERSE TRANSCRIPTASE ZINC-BINDING DOMAIN-CONTAINING PROTEIN-RELATED-RELATED"/>
    <property type="match status" value="1"/>
</dbReference>
<dbReference type="InterPro" id="IPR000477">
    <property type="entry name" value="RT_dom"/>
</dbReference>
<name>A0A2N9EUX4_FAGSY</name>
<dbReference type="InterPro" id="IPR036691">
    <property type="entry name" value="Endo/exonu/phosph_ase_sf"/>
</dbReference>
<accession>A0A2N9EUX4</accession>
<dbReference type="Pfam" id="PF00078">
    <property type="entry name" value="RVT_1"/>
    <property type="match status" value="1"/>
</dbReference>
<proteinExistence type="predicted"/>
<dbReference type="EMBL" id="OIVN01000329">
    <property type="protein sequence ID" value="SPC78384.1"/>
    <property type="molecule type" value="Genomic_DNA"/>
</dbReference>
<dbReference type="AlphaFoldDB" id="A0A2N9EUX4"/>
<feature type="domain" description="Reverse transcriptase" evidence="1">
    <location>
        <begin position="384"/>
        <end position="544"/>
    </location>
</feature>
<evidence type="ECO:0000259" key="1">
    <source>
        <dbReference type="Pfam" id="PF00078"/>
    </source>
</evidence>
<evidence type="ECO:0000313" key="2">
    <source>
        <dbReference type="EMBL" id="SPC78384.1"/>
    </source>
</evidence>
<protein>
    <recommendedName>
        <fullName evidence="1">Reverse transcriptase domain-containing protein</fullName>
    </recommendedName>
</protein>